<sequence length="101" mass="11367">MPEKQHALLSASSSHRWLTVPPLARLEEFFEQRTSPAAEEGTLAHALAEYKLRMALGVKAEEPEGELTLEMEQCTEDYVAFILDELELLKQGTSEPIILIE</sequence>
<dbReference type="AlphaFoldDB" id="A0AAE8G347"/>
<evidence type="ECO:0008006" key="3">
    <source>
        <dbReference type="Google" id="ProtNLM"/>
    </source>
</evidence>
<dbReference type="Proteomes" id="UP000267137">
    <property type="component" value="Unassembled WGS sequence"/>
</dbReference>
<reference evidence="1 2" key="1">
    <citation type="submission" date="2018-11" db="EMBL/GenBank/DDBJ databases">
        <title>Species Designations Belie Phenotypic and Genotypic Heterogeneity in Oral Streptococci.</title>
        <authorList>
            <person name="Velsko I."/>
        </authorList>
    </citation>
    <scope>NUCLEOTIDE SEQUENCE [LARGE SCALE GENOMIC DNA]</scope>
    <source>
        <strain evidence="1 2">KLC02</strain>
    </source>
</reference>
<evidence type="ECO:0000313" key="2">
    <source>
        <dbReference type="Proteomes" id="UP000267137"/>
    </source>
</evidence>
<dbReference type="Pfam" id="PF10926">
    <property type="entry name" value="DUF2800"/>
    <property type="match status" value="1"/>
</dbReference>
<accession>A0AAE8G347</accession>
<comment type="caution">
    <text evidence="1">The sequence shown here is derived from an EMBL/GenBank/DDBJ whole genome shotgun (WGS) entry which is preliminary data.</text>
</comment>
<evidence type="ECO:0000313" key="1">
    <source>
        <dbReference type="EMBL" id="RSJ24167.1"/>
    </source>
</evidence>
<protein>
    <recommendedName>
        <fullName evidence="3">DUF2800 domain-containing protein</fullName>
    </recommendedName>
</protein>
<dbReference type="EMBL" id="RJOO01000001">
    <property type="protein sequence ID" value="RSJ24167.1"/>
    <property type="molecule type" value="Genomic_DNA"/>
</dbReference>
<name>A0AAE8G347_STRIT</name>
<proteinExistence type="predicted"/>
<gene>
    <name evidence="1" type="ORF">D8827_00080</name>
</gene>
<dbReference type="InterPro" id="IPR021229">
    <property type="entry name" value="DUF2800"/>
</dbReference>
<organism evidence="1 2">
    <name type="scientific">Streptococcus intermedius</name>
    <dbReference type="NCBI Taxonomy" id="1338"/>
    <lineage>
        <taxon>Bacteria</taxon>
        <taxon>Bacillati</taxon>
        <taxon>Bacillota</taxon>
        <taxon>Bacilli</taxon>
        <taxon>Lactobacillales</taxon>
        <taxon>Streptococcaceae</taxon>
        <taxon>Streptococcus</taxon>
        <taxon>Streptococcus anginosus group</taxon>
    </lineage>
</organism>